<evidence type="ECO:0000313" key="4">
    <source>
        <dbReference type="EMBL" id="KAJ7381130.1"/>
    </source>
</evidence>
<dbReference type="AlphaFoldDB" id="A0A9W9ZGX9"/>
<dbReference type="Gene3D" id="3.40.630.10">
    <property type="entry name" value="Zn peptidases"/>
    <property type="match status" value="1"/>
</dbReference>
<comment type="similarity">
    <text evidence="2">Belongs to the peptidase M28 family. M28B subfamily.</text>
</comment>
<accession>A0A9W9ZGX9</accession>
<dbReference type="GO" id="GO:0006508">
    <property type="term" value="P:proteolysis"/>
    <property type="evidence" value="ECO:0007669"/>
    <property type="project" value="InterPro"/>
</dbReference>
<dbReference type="InterPro" id="IPR007484">
    <property type="entry name" value="Peptidase_M28"/>
</dbReference>
<protein>
    <recommendedName>
        <fullName evidence="3">Peptidase M28 domain-containing protein</fullName>
    </recommendedName>
</protein>
<comment type="cofactor">
    <cofactor evidence="1">
        <name>Zn(2+)</name>
        <dbReference type="ChEBI" id="CHEBI:29105"/>
    </cofactor>
</comment>
<dbReference type="InterPro" id="IPR045175">
    <property type="entry name" value="M28_fam"/>
</dbReference>
<comment type="caution">
    <text evidence="4">The sequence shown here is derived from an EMBL/GenBank/DDBJ whole genome shotgun (WGS) entry which is preliminary data.</text>
</comment>
<sequence>MVWLSVESMTKTQSLRSILDHFTSTRNVNVDPAAKQTARDFIVKTFKDHGLHTWTEEFRSNQDKYPGVNVVGQLPGRYTGTSDDKIVVIGSHYDSVQTSPGVDDNGSGITALLQALKLYTSPGAVVMETILNYNNTPNSQIFPPVYQKYFPQAYQRLSINKFRGDFLTVVGRSYDDGKLISGISNAFKKMKTSPPLHLVSQEFER</sequence>
<name>A0A9W9ZGX9_9CNID</name>
<dbReference type="EMBL" id="MU826351">
    <property type="protein sequence ID" value="KAJ7381130.1"/>
    <property type="molecule type" value="Genomic_DNA"/>
</dbReference>
<evidence type="ECO:0000256" key="2">
    <source>
        <dbReference type="ARBA" id="ARBA00005634"/>
    </source>
</evidence>
<gene>
    <name evidence="4" type="ORF">OS493_004728</name>
</gene>
<dbReference type="PANTHER" id="PTHR12147">
    <property type="entry name" value="METALLOPEPTIDASE M28 FAMILY MEMBER"/>
    <property type="match status" value="1"/>
</dbReference>
<dbReference type="GO" id="GO:0008235">
    <property type="term" value="F:metalloexopeptidase activity"/>
    <property type="evidence" value="ECO:0007669"/>
    <property type="project" value="InterPro"/>
</dbReference>
<evidence type="ECO:0000259" key="3">
    <source>
        <dbReference type="Pfam" id="PF04389"/>
    </source>
</evidence>
<feature type="domain" description="Peptidase M28" evidence="3">
    <location>
        <begin position="69"/>
        <end position="122"/>
    </location>
</feature>
<reference evidence="4" key="1">
    <citation type="submission" date="2023-01" db="EMBL/GenBank/DDBJ databases">
        <title>Genome assembly of the deep-sea coral Lophelia pertusa.</title>
        <authorList>
            <person name="Herrera S."/>
            <person name="Cordes E."/>
        </authorList>
    </citation>
    <scope>NUCLEOTIDE SEQUENCE</scope>
    <source>
        <strain evidence="4">USNM1676648</strain>
        <tissue evidence="4">Polyp</tissue>
    </source>
</reference>
<dbReference type="Pfam" id="PF04389">
    <property type="entry name" value="Peptidase_M28"/>
    <property type="match status" value="1"/>
</dbReference>
<evidence type="ECO:0000256" key="1">
    <source>
        <dbReference type="ARBA" id="ARBA00001947"/>
    </source>
</evidence>
<dbReference type="SUPFAM" id="SSF53187">
    <property type="entry name" value="Zn-dependent exopeptidases"/>
    <property type="match status" value="1"/>
</dbReference>
<evidence type="ECO:0000313" key="5">
    <source>
        <dbReference type="Proteomes" id="UP001163046"/>
    </source>
</evidence>
<dbReference type="PANTHER" id="PTHR12147:SF26">
    <property type="entry name" value="PEPTIDASE M28 DOMAIN-CONTAINING PROTEIN"/>
    <property type="match status" value="1"/>
</dbReference>
<dbReference type="Proteomes" id="UP001163046">
    <property type="component" value="Unassembled WGS sequence"/>
</dbReference>
<proteinExistence type="inferred from homology"/>
<organism evidence="4 5">
    <name type="scientific">Desmophyllum pertusum</name>
    <dbReference type="NCBI Taxonomy" id="174260"/>
    <lineage>
        <taxon>Eukaryota</taxon>
        <taxon>Metazoa</taxon>
        <taxon>Cnidaria</taxon>
        <taxon>Anthozoa</taxon>
        <taxon>Hexacorallia</taxon>
        <taxon>Scleractinia</taxon>
        <taxon>Caryophylliina</taxon>
        <taxon>Caryophylliidae</taxon>
        <taxon>Desmophyllum</taxon>
    </lineage>
</organism>
<dbReference type="OrthoDB" id="10013407at2759"/>
<keyword evidence="5" id="KW-1185">Reference proteome</keyword>